<organism evidence="1">
    <name type="scientific">invertebrate metagenome</name>
    <dbReference type="NCBI Taxonomy" id="1711999"/>
    <lineage>
        <taxon>unclassified sequences</taxon>
        <taxon>metagenomes</taxon>
        <taxon>organismal metagenomes</taxon>
    </lineage>
</organism>
<proteinExistence type="predicted"/>
<name>A0A2H9T3J5_9ZZZZ</name>
<dbReference type="EMBL" id="NSIT01000371">
    <property type="protein sequence ID" value="PJE77796.1"/>
    <property type="molecule type" value="Genomic_DNA"/>
</dbReference>
<gene>
    <name evidence="1" type="ORF">CI610_03274</name>
</gene>
<reference evidence="1" key="1">
    <citation type="journal article" date="2017" name="Appl. Environ. Microbiol.">
        <title>Molecular characterization of an Endozoicomonas-like organism causing infection in king scallop Pecten maximus L.</title>
        <authorList>
            <person name="Cano I."/>
            <person name="van Aerle R."/>
            <person name="Ross S."/>
            <person name="Verner-Jeffreys D.W."/>
            <person name="Paley R.K."/>
            <person name="Rimmer G."/>
            <person name="Ryder D."/>
            <person name="Hooper P."/>
            <person name="Stone D."/>
            <person name="Feist S.W."/>
        </authorList>
    </citation>
    <scope>NUCLEOTIDE SEQUENCE</scope>
</reference>
<evidence type="ECO:0000313" key="1">
    <source>
        <dbReference type="EMBL" id="PJE77796.1"/>
    </source>
</evidence>
<accession>A0A2H9T3J5</accession>
<protein>
    <submittedName>
        <fullName evidence="1">Uncharacterized protein</fullName>
    </submittedName>
</protein>
<dbReference type="AlphaFoldDB" id="A0A2H9T3J5"/>
<sequence>MPYSAYVEYWRGAEAEKYASYNFDRVQQIINVINFIMLDFDIFDEGVGLQFVCGCRNHLENEHHITESNANKFFMEVSKIIAEGNKKSESFCSLDIKLDIKIESLLNDRAGIIPSLTSVSRCLNVRGKEVLEECYNVQDLIGEDVSLIIIEPDGDWGSYLKKKNKYNYFIPVRMDPLGCVKEFSTGEALNLAGFKRMLEQGLPSVNGRDPWENPDPIIKSVYRGRKKVVTDEGLISSVKALTVKKNTVRDCDKNQAKRKLGKVGDKRFAAILSRKTKTDDEWVALLQTTKTKAKISNQSREYDLDISMETPNKTARYRDGRQFGKRANVWIPFLNNEMSGYEKTAMIKLMADLGNRMFKLPFRRETITACDANNIVLKSLTMKMSRALQNRETWFPTQFFLDLIVNAISMHHAIAATSADVKYDTLKTLFLCYKGELDRENLKDFAFLPNYILSGIDELRNAVPDTEELLSIIRPRIMINAFVEYLVRVVERQLISGIGKAIHEETTNIKQLIEISELGFNVVAHQFVILDFMIMRPDCFTPFTESERNQLQAVVKRIQTVIKDGSCEQDGYLMLMNELFPVADHWMEPLDFSSEDHRKKLLSVVFEKARSRINTGFHFKKEDRQEDMEVEKQCLGETFSVKHSSEYDGYASDFDKLISDLKPCKNREILQPDADDIANGYKFMQVCHLCGKKYKTRGEVGKVNADKEKPLVTEWRQERENKGFVYLNGVPTHAECRAERKENIRKALELIENMEAEYPNYKEFNCSICKKTCTNKTNKYPLSPKKQDFVSRHGELMHKECRKNKGIWLKKIKI</sequence>
<comment type="caution">
    <text evidence="1">The sequence shown here is derived from an EMBL/GenBank/DDBJ whole genome shotgun (WGS) entry which is preliminary data.</text>
</comment>